<dbReference type="InterPro" id="IPR016162">
    <property type="entry name" value="Ald_DH_N"/>
</dbReference>
<proteinExistence type="inferred from homology"/>
<reference evidence="6 7" key="1">
    <citation type="journal article" date="2015" name="ISME J.">
        <title>Draft Genome Sequence of Streptomyces incarnatus NRRL8089, which Produces the Nucleoside Antibiotic Sinefungin.</title>
        <authorList>
            <person name="Oshima K."/>
            <person name="Hattori M."/>
            <person name="Shimizu H."/>
            <person name="Fukuda K."/>
            <person name="Nemoto M."/>
            <person name="Inagaki K."/>
            <person name="Tamura T."/>
        </authorList>
    </citation>
    <scope>NUCLEOTIDE SEQUENCE [LARGE SCALE GENOMIC DNA]</scope>
    <source>
        <strain evidence="6 7">NRRL 8089</strain>
    </source>
</reference>
<sequence>MKNYQAIYVDGRWRTPRQKTVLEVENPATQEVMGTVPLSSAGDVAEAVRAARRGFDTWSRTPVTERLGYLSRLRDALTARHEELAHTIVAEVGAPISFARTVQAGAPLALVTSYLDLLPEFDFTERLGGSEVIKEPLGVVGAITPWNYPLFQAVAKVVPALAAGCTVVLKPAEAAPLSAYLLAEALVDAGLPRGVFNLVPGSGRGAGEALVTHPGVDVISFTGSTRTGRRVAELASGTVKRVVSELGGKSPSIVLPDADLPHAVAATVASAFANSGQTCTAWTRLLVHTSQYDEAVDLAAKTADNCVVGDPMSEQTTMGPLISHEQRQRVRSYIAEGMSDGARLVTGGPEAPTGLDTGYYVQPTVFADVRPDMSIARQEIFGPVLCILPYTDEEDAVRIANDSIYGLSGAVWSAAPERAAAIARRIHAGQIQINGTQIDLLAPFGGCKQSGNGRELGRYGLEEFLQTKAVHA</sequence>
<dbReference type="EMBL" id="CP011497">
    <property type="protein sequence ID" value="AKJ15650.1"/>
    <property type="molecule type" value="Genomic_DNA"/>
</dbReference>
<dbReference type="SUPFAM" id="SSF53720">
    <property type="entry name" value="ALDH-like"/>
    <property type="match status" value="1"/>
</dbReference>
<dbReference type="Pfam" id="PF00171">
    <property type="entry name" value="Aldedh"/>
    <property type="match status" value="1"/>
</dbReference>
<evidence type="ECO:0000256" key="3">
    <source>
        <dbReference type="ARBA" id="ARBA00024226"/>
    </source>
</evidence>
<evidence type="ECO:0000256" key="4">
    <source>
        <dbReference type="ARBA" id="ARBA00049194"/>
    </source>
</evidence>
<dbReference type="InterPro" id="IPR015590">
    <property type="entry name" value="Aldehyde_DH_dom"/>
</dbReference>
<evidence type="ECO:0000313" key="7">
    <source>
        <dbReference type="Proteomes" id="UP000035366"/>
    </source>
</evidence>
<evidence type="ECO:0000256" key="2">
    <source>
        <dbReference type="ARBA" id="ARBA00023002"/>
    </source>
</evidence>
<dbReference type="EC" id="1.2.1.3" evidence="3"/>
<gene>
    <name evidence="6" type="ORF">ABB07_37995</name>
</gene>
<dbReference type="RefSeq" id="WP_208903078.1">
    <property type="nucleotide sequence ID" value="NZ_CP011497.1"/>
</dbReference>
<evidence type="ECO:0000256" key="1">
    <source>
        <dbReference type="ARBA" id="ARBA00009986"/>
    </source>
</evidence>
<dbReference type="Proteomes" id="UP000035366">
    <property type="component" value="Chromosome"/>
</dbReference>
<evidence type="ECO:0000259" key="5">
    <source>
        <dbReference type="Pfam" id="PF00171"/>
    </source>
</evidence>
<accession>A0ABN4GPC9</accession>
<protein>
    <recommendedName>
        <fullName evidence="3">aldehyde dehydrogenase (NAD(+))</fullName>
        <ecNumber evidence="3">1.2.1.3</ecNumber>
    </recommendedName>
</protein>
<name>A0ABN4GPC9_9ACTN</name>
<dbReference type="PANTHER" id="PTHR42804">
    <property type="entry name" value="ALDEHYDE DEHYDROGENASE"/>
    <property type="match status" value="1"/>
</dbReference>
<keyword evidence="2" id="KW-0560">Oxidoreductase</keyword>
<dbReference type="PANTHER" id="PTHR42804:SF1">
    <property type="entry name" value="ALDEHYDE DEHYDROGENASE-RELATED"/>
    <property type="match status" value="1"/>
</dbReference>
<organism evidence="6 7">
    <name type="scientific">Streptomyces incarnatus</name>
    <dbReference type="NCBI Taxonomy" id="665007"/>
    <lineage>
        <taxon>Bacteria</taxon>
        <taxon>Bacillati</taxon>
        <taxon>Actinomycetota</taxon>
        <taxon>Actinomycetes</taxon>
        <taxon>Kitasatosporales</taxon>
        <taxon>Streptomycetaceae</taxon>
        <taxon>Streptomyces</taxon>
    </lineage>
</organism>
<keyword evidence="7" id="KW-1185">Reference proteome</keyword>
<dbReference type="CDD" id="cd07138">
    <property type="entry name" value="ALDH_CddD_SSP0762"/>
    <property type="match status" value="1"/>
</dbReference>
<dbReference type="Gene3D" id="3.40.605.10">
    <property type="entry name" value="Aldehyde Dehydrogenase, Chain A, domain 1"/>
    <property type="match status" value="1"/>
</dbReference>
<dbReference type="InterPro" id="IPR016160">
    <property type="entry name" value="Ald_DH_CS_CYS"/>
</dbReference>
<dbReference type="PROSITE" id="PS00070">
    <property type="entry name" value="ALDEHYDE_DEHYDR_CYS"/>
    <property type="match status" value="1"/>
</dbReference>
<comment type="similarity">
    <text evidence="1">Belongs to the aldehyde dehydrogenase family.</text>
</comment>
<dbReference type="InterPro" id="IPR016163">
    <property type="entry name" value="Ald_DH_C"/>
</dbReference>
<feature type="domain" description="Aldehyde dehydrogenase" evidence="5">
    <location>
        <begin position="13"/>
        <end position="470"/>
    </location>
</feature>
<dbReference type="Gene3D" id="3.40.309.10">
    <property type="entry name" value="Aldehyde Dehydrogenase, Chain A, domain 2"/>
    <property type="match status" value="1"/>
</dbReference>
<dbReference type="InterPro" id="IPR016161">
    <property type="entry name" value="Ald_DH/histidinol_DH"/>
</dbReference>
<evidence type="ECO:0000313" key="6">
    <source>
        <dbReference type="EMBL" id="AKJ15650.1"/>
    </source>
</evidence>
<comment type="catalytic activity">
    <reaction evidence="4">
        <text>an aldehyde + NAD(+) + H2O = a carboxylate + NADH + 2 H(+)</text>
        <dbReference type="Rhea" id="RHEA:16185"/>
        <dbReference type="ChEBI" id="CHEBI:15377"/>
        <dbReference type="ChEBI" id="CHEBI:15378"/>
        <dbReference type="ChEBI" id="CHEBI:17478"/>
        <dbReference type="ChEBI" id="CHEBI:29067"/>
        <dbReference type="ChEBI" id="CHEBI:57540"/>
        <dbReference type="ChEBI" id="CHEBI:57945"/>
        <dbReference type="EC" id="1.2.1.3"/>
    </reaction>
</comment>